<keyword evidence="2" id="KW-0813">Transport</keyword>
<dbReference type="InterPro" id="IPR013657">
    <property type="entry name" value="SCL35B1-4/HUT1"/>
</dbReference>
<dbReference type="OrthoDB" id="29773at2759"/>
<feature type="transmembrane region" description="Helical" evidence="7">
    <location>
        <begin position="105"/>
        <end position="128"/>
    </location>
</feature>
<evidence type="ECO:0000313" key="9">
    <source>
        <dbReference type="Proteomes" id="UP000324800"/>
    </source>
</evidence>
<accession>A0A5J4WBL3</accession>
<dbReference type="GO" id="GO:0016020">
    <property type="term" value="C:membrane"/>
    <property type="evidence" value="ECO:0007669"/>
    <property type="project" value="UniProtKB-SubCell"/>
</dbReference>
<feature type="transmembrane region" description="Helical" evidence="7">
    <location>
        <begin position="225"/>
        <end position="242"/>
    </location>
</feature>
<evidence type="ECO:0000313" key="8">
    <source>
        <dbReference type="EMBL" id="KAA6392056.1"/>
    </source>
</evidence>
<evidence type="ECO:0008006" key="10">
    <source>
        <dbReference type="Google" id="ProtNLM"/>
    </source>
</evidence>
<evidence type="ECO:0000256" key="5">
    <source>
        <dbReference type="ARBA" id="ARBA00023136"/>
    </source>
</evidence>
<comment type="caution">
    <text evidence="8">The sequence shown here is derived from an EMBL/GenBank/DDBJ whole genome shotgun (WGS) entry which is preliminary data.</text>
</comment>
<evidence type="ECO:0000256" key="3">
    <source>
        <dbReference type="ARBA" id="ARBA00022692"/>
    </source>
</evidence>
<gene>
    <name evidence="8" type="ORF">EZS28_012414</name>
</gene>
<evidence type="ECO:0000256" key="6">
    <source>
        <dbReference type="SAM" id="MobiDB-lite"/>
    </source>
</evidence>
<dbReference type="Proteomes" id="UP000324800">
    <property type="component" value="Unassembled WGS sequence"/>
</dbReference>
<comment type="subcellular location">
    <subcellularLocation>
        <location evidence="1">Membrane</location>
        <topology evidence="1">Multi-pass membrane protein</topology>
    </subcellularLocation>
</comment>
<proteinExistence type="predicted"/>
<dbReference type="GO" id="GO:0055085">
    <property type="term" value="P:transmembrane transport"/>
    <property type="evidence" value="ECO:0007669"/>
    <property type="project" value="InterPro"/>
</dbReference>
<organism evidence="8 9">
    <name type="scientific">Streblomastix strix</name>
    <dbReference type="NCBI Taxonomy" id="222440"/>
    <lineage>
        <taxon>Eukaryota</taxon>
        <taxon>Metamonada</taxon>
        <taxon>Preaxostyla</taxon>
        <taxon>Oxymonadida</taxon>
        <taxon>Streblomastigidae</taxon>
        <taxon>Streblomastix</taxon>
    </lineage>
</organism>
<feature type="transmembrane region" description="Helical" evidence="7">
    <location>
        <begin position="149"/>
        <end position="170"/>
    </location>
</feature>
<sequence length="342" mass="38042">MVPAVLDVLSTVMMNASLIIIPVSFWQVMRGSLIVFTAFFTICFRHKKLLAVQWVGIILVSVAFIIIGATLILSENVSIGKKSNNNNETNSQISNSSESSQSPNFLRNLIGILVMVGAQAVQAIMSLYEEKFVHDTPTSPMEVAAWKGLWGLLFCSFFFLPLASFIHTTPGDGISEDTLNSLYMISQNPLIAILIFSFALSCCFFNIFSMYIIDVTSALTRNVLEPMRTLFVWIVSLSLYYISLGSSDKSLTQEEKIESASQIGEPFTNWSFLQLFGFGVMTVGVLVYNLIIPIPCIKSKKEALASKEENIEMQQQSSSSDYQSDISEDEWENITISDSDQN</sequence>
<feature type="transmembrane region" description="Helical" evidence="7">
    <location>
        <begin position="272"/>
        <end position="291"/>
    </location>
</feature>
<feature type="transmembrane region" description="Helical" evidence="7">
    <location>
        <begin position="190"/>
        <end position="213"/>
    </location>
</feature>
<feature type="compositionally biased region" description="Low complexity" evidence="6">
    <location>
        <begin position="312"/>
        <end position="325"/>
    </location>
</feature>
<dbReference type="PANTHER" id="PTHR13146">
    <property type="match status" value="1"/>
</dbReference>
<evidence type="ECO:0000256" key="4">
    <source>
        <dbReference type="ARBA" id="ARBA00022989"/>
    </source>
</evidence>
<evidence type="ECO:0000256" key="7">
    <source>
        <dbReference type="SAM" id="Phobius"/>
    </source>
</evidence>
<keyword evidence="4 7" id="KW-1133">Transmembrane helix</keyword>
<reference evidence="8 9" key="1">
    <citation type="submission" date="2019-03" db="EMBL/GenBank/DDBJ databases">
        <title>Single cell metagenomics reveals metabolic interactions within the superorganism composed of flagellate Streblomastix strix and complex community of Bacteroidetes bacteria on its surface.</title>
        <authorList>
            <person name="Treitli S.C."/>
            <person name="Kolisko M."/>
            <person name="Husnik F."/>
            <person name="Keeling P."/>
            <person name="Hampl V."/>
        </authorList>
    </citation>
    <scope>NUCLEOTIDE SEQUENCE [LARGE SCALE GENOMIC DNA]</scope>
    <source>
        <strain evidence="8">ST1C</strain>
    </source>
</reference>
<evidence type="ECO:0000256" key="1">
    <source>
        <dbReference type="ARBA" id="ARBA00004141"/>
    </source>
</evidence>
<name>A0A5J4WBL3_9EUKA</name>
<dbReference type="EMBL" id="SNRW01002671">
    <property type="protein sequence ID" value="KAA6392056.1"/>
    <property type="molecule type" value="Genomic_DNA"/>
</dbReference>
<dbReference type="AlphaFoldDB" id="A0A5J4WBL3"/>
<feature type="transmembrane region" description="Helical" evidence="7">
    <location>
        <begin position="51"/>
        <end position="73"/>
    </location>
</feature>
<evidence type="ECO:0000256" key="2">
    <source>
        <dbReference type="ARBA" id="ARBA00022448"/>
    </source>
</evidence>
<keyword evidence="3 7" id="KW-0812">Transmembrane</keyword>
<keyword evidence="5 7" id="KW-0472">Membrane</keyword>
<dbReference type="Pfam" id="PF08449">
    <property type="entry name" value="UAA"/>
    <property type="match status" value="1"/>
</dbReference>
<protein>
    <recommendedName>
        <fullName evidence="10">EamA domain-containing protein</fullName>
    </recommendedName>
</protein>
<feature type="transmembrane region" description="Helical" evidence="7">
    <location>
        <begin position="20"/>
        <end position="44"/>
    </location>
</feature>
<feature type="region of interest" description="Disordered" evidence="6">
    <location>
        <begin position="309"/>
        <end position="342"/>
    </location>
</feature>